<reference evidence="1" key="2">
    <citation type="submission" date="2015-06" db="UniProtKB">
        <authorList>
            <consortium name="EnsemblProtists"/>
        </authorList>
    </citation>
    <scope>IDENTIFICATION</scope>
    <source>
        <strain evidence="1">Emoy2</strain>
    </source>
</reference>
<evidence type="ECO:0000313" key="2">
    <source>
        <dbReference type="Proteomes" id="UP000011713"/>
    </source>
</evidence>
<dbReference type="EnsemblProtists" id="HpaT808208">
    <property type="protein sequence ID" value="HpaP808208"/>
    <property type="gene ID" value="HpaG808208"/>
</dbReference>
<dbReference type="VEuPathDB" id="FungiDB:HpaG808208"/>
<accession>M4BP69</accession>
<dbReference type="AlphaFoldDB" id="M4BP69"/>
<dbReference type="EMBL" id="JH598491">
    <property type="status" value="NOT_ANNOTATED_CDS"/>
    <property type="molecule type" value="Genomic_DNA"/>
</dbReference>
<sequence>MSDIPKSATADRARLRIEPHGCQEQAFIRCKCQNLISTRKLKPRRRSKSDWSHGELCGRNAEDGGSLWRSVGWCSNCGCKRGRRALSWTVLRC</sequence>
<reference evidence="2" key="1">
    <citation type="journal article" date="2010" name="Science">
        <title>Signatures of adaptation to obligate biotrophy in the Hyaloperonospora arabidopsidis genome.</title>
        <authorList>
            <person name="Baxter L."/>
            <person name="Tripathy S."/>
            <person name="Ishaque N."/>
            <person name="Boot N."/>
            <person name="Cabral A."/>
            <person name="Kemen E."/>
            <person name="Thines M."/>
            <person name="Ah-Fong A."/>
            <person name="Anderson R."/>
            <person name="Badejoko W."/>
            <person name="Bittner-Eddy P."/>
            <person name="Boore J.L."/>
            <person name="Chibucos M.C."/>
            <person name="Coates M."/>
            <person name="Dehal P."/>
            <person name="Delehaunty K."/>
            <person name="Dong S."/>
            <person name="Downton P."/>
            <person name="Dumas B."/>
            <person name="Fabro G."/>
            <person name="Fronick C."/>
            <person name="Fuerstenberg S.I."/>
            <person name="Fulton L."/>
            <person name="Gaulin E."/>
            <person name="Govers F."/>
            <person name="Hughes L."/>
            <person name="Humphray S."/>
            <person name="Jiang R.H."/>
            <person name="Judelson H."/>
            <person name="Kamoun S."/>
            <person name="Kyung K."/>
            <person name="Meijer H."/>
            <person name="Minx P."/>
            <person name="Morris P."/>
            <person name="Nelson J."/>
            <person name="Phuntumart V."/>
            <person name="Qutob D."/>
            <person name="Rehmany A."/>
            <person name="Rougon-Cardoso A."/>
            <person name="Ryden P."/>
            <person name="Torto-Alalibo T."/>
            <person name="Studholme D."/>
            <person name="Wang Y."/>
            <person name="Win J."/>
            <person name="Wood J."/>
            <person name="Clifton S.W."/>
            <person name="Rogers J."/>
            <person name="Van den Ackerveken G."/>
            <person name="Jones J.D."/>
            <person name="McDowell J.M."/>
            <person name="Beynon J."/>
            <person name="Tyler B.M."/>
        </authorList>
    </citation>
    <scope>NUCLEOTIDE SEQUENCE [LARGE SCALE GENOMIC DNA]</scope>
    <source>
        <strain evidence="2">Emoy2</strain>
    </source>
</reference>
<dbReference type="InParanoid" id="M4BP69"/>
<dbReference type="HOGENOM" id="CLU_2404252_0_0_1"/>
<evidence type="ECO:0000313" key="1">
    <source>
        <dbReference type="EnsemblProtists" id="HpaP808208"/>
    </source>
</evidence>
<proteinExistence type="predicted"/>
<keyword evidence="2" id="KW-1185">Reference proteome</keyword>
<protein>
    <submittedName>
        <fullName evidence="1">Uncharacterized protein</fullName>
    </submittedName>
</protein>
<dbReference type="Proteomes" id="UP000011713">
    <property type="component" value="Unassembled WGS sequence"/>
</dbReference>
<name>M4BP69_HYAAE</name>
<organism evidence="1 2">
    <name type="scientific">Hyaloperonospora arabidopsidis (strain Emoy2)</name>
    <name type="common">Downy mildew agent</name>
    <name type="synonym">Peronospora arabidopsidis</name>
    <dbReference type="NCBI Taxonomy" id="559515"/>
    <lineage>
        <taxon>Eukaryota</taxon>
        <taxon>Sar</taxon>
        <taxon>Stramenopiles</taxon>
        <taxon>Oomycota</taxon>
        <taxon>Peronosporomycetes</taxon>
        <taxon>Peronosporales</taxon>
        <taxon>Peronosporaceae</taxon>
        <taxon>Hyaloperonospora</taxon>
    </lineage>
</organism>